<feature type="transmembrane region" description="Helical" evidence="1">
    <location>
        <begin position="83"/>
        <end position="101"/>
    </location>
</feature>
<evidence type="ECO:0000256" key="1">
    <source>
        <dbReference type="SAM" id="Phobius"/>
    </source>
</evidence>
<sequence>MKTLNQKKNFVQREVRLTDSKIFCSVTRFGNTNEIDIPFENIDGEKVSHKTANLYFLLLAFGCCVTAILISTASFKATHIQDLAAGTGFFLALSFFILYWFSRADFWQIKLSDGNSILIHKKIPNEKTVTLFIDEIIKARNSYLRENYATIDENLDYESQLNNFKWLKSIKAISKEEYDKKYSELKKTINPSDMNIGFNKA</sequence>
<feature type="transmembrane region" description="Helical" evidence="1">
    <location>
        <begin position="54"/>
        <end position="77"/>
    </location>
</feature>
<dbReference type="OrthoDB" id="1252436at2"/>
<dbReference type="EMBL" id="VLKQ01000010">
    <property type="protein sequence ID" value="TWI10439.1"/>
    <property type="molecule type" value="Genomic_DNA"/>
</dbReference>
<dbReference type="RefSeq" id="WP_023569274.1">
    <property type="nucleotide sequence ID" value="NZ_AVBI01000001.1"/>
</dbReference>
<keyword evidence="1" id="KW-0472">Membrane</keyword>
<evidence type="ECO:0000313" key="3">
    <source>
        <dbReference type="Proteomes" id="UP000319848"/>
    </source>
</evidence>
<keyword evidence="1" id="KW-0812">Transmembrane</keyword>
<proteinExistence type="predicted"/>
<dbReference type="AlphaFoldDB" id="V6SB37"/>
<reference evidence="2 3" key="1">
    <citation type="journal article" date="2015" name="Stand. Genomic Sci.">
        <title>Genomic Encyclopedia of Bacterial and Archaeal Type Strains, Phase III: the genomes of soil and plant-associated and newly described type strains.</title>
        <authorList>
            <person name="Whitman W.B."/>
            <person name="Woyke T."/>
            <person name="Klenk H.P."/>
            <person name="Zhou Y."/>
            <person name="Lilburn T.G."/>
            <person name="Beck B.J."/>
            <person name="De Vos P."/>
            <person name="Vandamme P."/>
            <person name="Eisen J.A."/>
            <person name="Garrity G."/>
            <person name="Hugenholtz P."/>
            <person name="Kyrpides N.C."/>
        </authorList>
    </citation>
    <scope>NUCLEOTIDE SEQUENCE [LARGE SCALE GENOMIC DNA]</scope>
    <source>
        <strain evidence="2 3">CGMCC 1.7270</strain>
    </source>
</reference>
<protein>
    <submittedName>
        <fullName evidence="2">Uncharacterized protein</fullName>
    </submittedName>
</protein>
<gene>
    <name evidence="2" type="ORF">IP98_02250</name>
</gene>
<keyword evidence="1" id="KW-1133">Transmembrane helix</keyword>
<accession>V6SB37</accession>
<comment type="caution">
    <text evidence="2">The sequence shown here is derived from an EMBL/GenBank/DDBJ whole genome shotgun (WGS) entry which is preliminary data.</text>
</comment>
<dbReference type="Proteomes" id="UP000319848">
    <property type="component" value="Unassembled WGS sequence"/>
</dbReference>
<name>V6SB37_9FLAO</name>
<organism evidence="2 3">
    <name type="scientific">Flavobacterium cauense R2A-7</name>
    <dbReference type="NCBI Taxonomy" id="1341154"/>
    <lineage>
        <taxon>Bacteria</taxon>
        <taxon>Pseudomonadati</taxon>
        <taxon>Bacteroidota</taxon>
        <taxon>Flavobacteriia</taxon>
        <taxon>Flavobacteriales</taxon>
        <taxon>Flavobacteriaceae</taxon>
        <taxon>Flavobacterium</taxon>
    </lineage>
</organism>
<evidence type="ECO:0000313" key="2">
    <source>
        <dbReference type="EMBL" id="TWI10439.1"/>
    </source>
</evidence>
<keyword evidence="3" id="KW-1185">Reference proteome</keyword>